<evidence type="ECO:0000256" key="7">
    <source>
        <dbReference type="ARBA" id="ARBA00023180"/>
    </source>
</evidence>
<dbReference type="OrthoDB" id="416618at2759"/>
<dbReference type="AlphaFoldDB" id="A0A812URQ2"/>
<evidence type="ECO:0000256" key="2">
    <source>
        <dbReference type="ARBA" id="ARBA00006618"/>
    </source>
</evidence>
<reference evidence="10" key="1">
    <citation type="submission" date="2021-02" db="EMBL/GenBank/DDBJ databases">
        <authorList>
            <person name="Dougan E. K."/>
            <person name="Rhodes N."/>
            <person name="Thang M."/>
            <person name="Chan C."/>
        </authorList>
    </citation>
    <scope>NUCLEOTIDE SEQUENCE</scope>
</reference>
<keyword evidence="7" id="KW-0325">Glycoprotein</keyword>
<dbReference type="Pfam" id="PF13965">
    <property type="entry name" value="SID-1_RNA_chan"/>
    <property type="match status" value="1"/>
</dbReference>
<evidence type="ECO:0000256" key="6">
    <source>
        <dbReference type="ARBA" id="ARBA00023136"/>
    </source>
</evidence>
<keyword evidence="5 8" id="KW-1133">Transmembrane helix</keyword>
<keyword evidence="6 8" id="KW-0472">Membrane</keyword>
<dbReference type="InterPro" id="IPR025958">
    <property type="entry name" value="SID1_TM_fam"/>
</dbReference>
<comment type="similarity">
    <text evidence="2">Belongs to the SID1 family.</text>
</comment>
<dbReference type="Proteomes" id="UP000649617">
    <property type="component" value="Unassembled WGS sequence"/>
</dbReference>
<keyword evidence="11" id="KW-1185">Reference proteome</keyword>
<evidence type="ECO:0000313" key="11">
    <source>
        <dbReference type="Proteomes" id="UP000649617"/>
    </source>
</evidence>
<organism evidence="10 11">
    <name type="scientific">Symbiodinium pilosum</name>
    <name type="common">Dinoflagellate</name>
    <dbReference type="NCBI Taxonomy" id="2952"/>
    <lineage>
        <taxon>Eukaryota</taxon>
        <taxon>Sar</taxon>
        <taxon>Alveolata</taxon>
        <taxon>Dinophyceae</taxon>
        <taxon>Suessiales</taxon>
        <taxon>Symbiodiniaceae</taxon>
        <taxon>Symbiodinium</taxon>
    </lineage>
</organism>
<gene>
    <name evidence="10" type="primary">SIDT2</name>
    <name evidence="10" type="ORF">SPIL2461_LOCUS15835</name>
</gene>
<dbReference type="InterPro" id="IPR011992">
    <property type="entry name" value="EF-hand-dom_pair"/>
</dbReference>
<evidence type="ECO:0000256" key="4">
    <source>
        <dbReference type="ARBA" id="ARBA00022729"/>
    </source>
</evidence>
<keyword evidence="3 8" id="KW-0812">Transmembrane</keyword>
<feature type="transmembrane region" description="Helical" evidence="8">
    <location>
        <begin position="272"/>
        <end position="295"/>
    </location>
</feature>
<dbReference type="EMBL" id="CAJNIZ010039779">
    <property type="protein sequence ID" value="CAE7594713.1"/>
    <property type="molecule type" value="Genomic_DNA"/>
</dbReference>
<evidence type="ECO:0000256" key="5">
    <source>
        <dbReference type="ARBA" id="ARBA00022989"/>
    </source>
</evidence>
<name>A0A812URQ2_SYMPI</name>
<feature type="domain" description="EF-hand" evidence="9">
    <location>
        <begin position="427"/>
        <end position="462"/>
    </location>
</feature>
<dbReference type="GO" id="GO:0005509">
    <property type="term" value="F:calcium ion binding"/>
    <property type="evidence" value="ECO:0007669"/>
    <property type="project" value="InterPro"/>
</dbReference>
<accession>A0A812URQ2</accession>
<evidence type="ECO:0000256" key="8">
    <source>
        <dbReference type="SAM" id="Phobius"/>
    </source>
</evidence>
<feature type="transmembrane region" description="Helical" evidence="8">
    <location>
        <begin position="666"/>
        <end position="683"/>
    </location>
</feature>
<feature type="transmembrane region" description="Helical" evidence="8">
    <location>
        <begin position="597"/>
        <end position="615"/>
    </location>
</feature>
<dbReference type="InterPro" id="IPR002048">
    <property type="entry name" value="EF_hand_dom"/>
</dbReference>
<feature type="transmembrane region" description="Helical" evidence="8">
    <location>
        <begin position="630"/>
        <end position="654"/>
    </location>
</feature>
<proteinExistence type="inferred from homology"/>
<sequence length="781" mass="88876">MAAKLLCLRGLDEGTKSLAMAVQANLQARVDAHVATLEEGMGENITNLWVDVGGTNGSGAFGAFHLFRVPRGLDLWRVSLRVPDEFQIPGNTYYAYVMHESSPCLASILRDGGCFDPVTLLLCTHSAPVSFRPPDEMAFLKISMSMSFSKSATLTLSRGSYPRLQSGRWLLFVTCYSATPKLTTKQVRIDVEFARGHGQSRKLWLGGAIMVLGPILVLFCTNAINFLAHEALYRMRSAGSQYFLWPVCMSLPNQTHMDAILREKMKYILRPVPFFPGLLALMIGVFLATAAQFVLAHYGLMVRTGNRDICFYNEKCFFPGLIWDVPWNHMLSNLAYFVAAAHTMMQAFLAEVRCRQFLHQTMSELFNELFTKLNIEPEQRLAKKQWETVFQEVHKRDDEHVSRRDWFKHYGNFLAFDFIDTVEDGLLSRKEWSDAFDRLNKARDGYLAEDEFRRAASEIDLRAFYALALTYAAEGIGSMCYHLCPSVETFQFDTCFMIPIANLLTITLVDWSETYEDTTTALRYFIYILTPVWVITFIGTWYDIDVFDCPLLYWIYAVSVVVWTVAAVVNMHRLFKTPKWLVDRVPTIQPMGKYGKCAMRAMQVLLVVVVGLAFAEPTVRRALGGTANTFLLLSIVLMIVVVSRQIFWLDLWFMNCEEIGTRIIKYNYLIVMVCAAVLANHCFNQKVVIVTPDATPAQSHDANQDCVIHIFDLHDWWHFLSAIALALFAMLLLDIRVHSWARKSGIQIIFEEPTQHWCDVPVSSEEDFPSEASLQSDSDSN</sequence>
<feature type="transmembrane region" description="Helical" evidence="8">
    <location>
        <begin position="521"/>
        <end position="542"/>
    </location>
</feature>
<evidence type="ECO:0000256" key="1">
    <source>
        <dbReference type="ARBA" id="ARBA00004141"/>
    </source>
</evidence>
<feature type="transmembrane region" description="Helical" evidence="8">
    <location>
        <begin position="334"/>
        <end position="352"/>
    </location>
</feature>
<evidence type="ECO:0000313" key="10">
    <source>
        <dbReference type="EMBL" id="CAE7594713.1"/>
    </source>
</evidence>
<feature type="transmembrane region" description="Helical" evidence="8">
    <location>
        <begin position="716"/>
        <end position="733"/>
    </location>
</feature>
<evidence type="ECO:0000256" key="3">
    <source>
        <dbReference type="ARBA" id="ARBA00022692"/>
    </source>
</evidence>
<protein>
    <submittedName>
        <fullName evidence="10">SIDT2 protein</fullName>
    </submittedName>
</protein>
<dbReference type="GO" id="GO:0003725">
    <property type="term" value="F:double-stranded RNA binding"/>
    <property type="evidence" value="ECO:0007669"/>
    <property type="project" value="TreeGrafter"/>
</dbReference>
<dbReference type="PROSITE" id="PS50222">
    <property type="entry name" value="EF_HAND_2"/>
    <property type="match status" value="1"/>
</dbReference>
<feature type="transmembrane region" description="Helical" evidence="8">
    <location>
        <begin position="554"/>
        <end position="576"/>
    </location>
</feature>
<dbReference type="Gene3D" id="1.10.238.10">
    <property type="entry name" value="EF-hand"/>
    <property type="match status" value="1"/>
</dbReference>
<comment type="caution">
    <text evidence="10">The sequence shown here is derived from an EMBL/GenBank/DDBJ whole genome shotgun (WGS) entry which is preliminary data.</text>
</comment>
<feature type="transmembrane region" description="Helical" evidence="8">
    <location>
        <begin position="203"/>
        <end position="228"/>
    </location>
</feature>
<comment type="subcellular location">
    <subcellularLocation>
        <location evidence="1">Membrane</location>
        <topology evidence="1">Multi-pass membrane protein</topology>
    </subcellularLocation>
</comment>
<dbReference type="PANTHER" id="PTHR12185">
    <property type="entry name" value="SID1 TRANSMEMBRANE FAMILY MEMEBER"/>
    <property type="match status" value="1"/>
</dbReference>
<dbReference type="GO" id="GO:0005886">
    <property type="term" value="C:plasma membrane"/>
    <property type="evidence" value="ECO:0007669"/>
    <property type="project" value="TreeGrafter"/>
</dbReference>
<dbReference type="SUPFAM" id="SSF47473">
    <property type="entry name" value="EF-hand"/>
    <property type="match status" value="1"/>
</dbReference>
<dbReference type="GO" id="GO:0005764">
    <property type="term" value="C:lysosome"/>
    <property type="evidence" value="ECO:0007669"/>
    <property type="project" value="TreeGrafter"/>
</dbReference>
<dbReference type="PANTHER" id="PTHR12185:SF14">
    <property type="entry name" value="CHOLESTEROL UPTAKE PROTEIN 1"/>
    <property type="match status" value="1"/>
</dbReference>
<dbReference type="GO" id="GO:0051033">
    <property type="term" value="F:RNA transmembrane transporter activity"/>
    <property type="evidence" value="ECO:0007669"/>
    <property type="project" value="TreeGrafter"/>
</dbReference>
<evidence type="ECO:0000259" key="9">
    <source>
        <dbReference type="PROSITE" id="PS50222"/>
    </source>
</evidence>
<keyword evidence="4" id="KW-0732">Signal</keyword>